<sequence>MAKVDPKSNEVLTNSDRQYAVVEEDEKRDPEAVMAIHATANIALLLVEGPVKRRLKEFEDYGFSEGSETKSSDVAITRDRRPI</sequence>
<organism evidence="2 3">
    <name type="scientific">Lecanosticta acicola</name>
    <dbReference type="NCBI Taxonomy" id="111012"/>
    <lineage>
        <taxon>Eukaryota</taxon>
        <taxon>Fungi</taxon>
        <taxon>Dikarya</taxon>
        <taxon>Ascomycota</taxon>
        <taxon>Pezizomycotina</taxon>
        <taxon>Dothideomycetes</taxon>
        <taxon>Dothideomycetidae</taxon>
        <taxon>Mycosphaerellales</taxon>
        <taxon>Mycosphaerellaceae</taxon>
        <taxon>Lecanosticta</taxon>
    </lineage>
</organism>
<feature type="compositionally biased region" description="Basic and acidic residues" evidence="1">
    <location>
        <begin position="67"/>
        <end position="83"/>
    </location>
</feature>
<evidence type="ECO:0000256" key="1">
    <source>
        <dbReference type="SAM" id="MobiDB-lite"/>
    </source>
</evidence>
<keyword evidence="3" id="KW-1185">Reference proteome</keyword>
<accession>A0AAI8YTQ9</accession>
<evidence type="ECO:0000313" key="3">
    <source>
        <dbReference type="Proteomes" id="UP001296104"/>
    </source>
</evidence>
<name>A0AAI8YTQ9_9PEZI</name>
<dbReference type="Proteomes" id="UP001296104">
    <property type="component" value="Unassembled WGS sequence"/>
</dbReference>
<dbReference type="EMBL" id="CAVMBE010000007">
    <property type="protein sequence ID" value="CAK3861260.1"/>
    <property type="molecule type" value="Genomic_DNA"/>
</dbReference>
<dbReference type="AlphaFoldDB" id="A0AAI8YTQ9"/>
<comment type="caution">
    <text evidence="2">The sequence shown here is derived from an EMBL/GenBank/DDBJ whole genome shotgun (WGS) entry which is preliminary data.</text>
</comment>
<protein>
    <submittedName>
        <fullName evidence="2">Uncharacterized protein</fullName>
    </submittedName>
</protein>
<evidence type="ECO:0000313" key="2">
    <source>
        <dbReference type="EMBL" id="CAK3861260.1"/>
    </source>
</evidence>
<reference evidence="2" key="1">
    <citation type="submission" date="2023-11" db="EMBL/GenBank/DDBJ databases">
        <authorList>
            <person name="Alioto T."/>
            <person name="Alioto T."/>
            <person name="Gomez Garrido J."/>
        </authorList>
    </citation>
    <scope>NUCLEOTIDE SEQUENCE</scope>
</reference>
<proteinExistence type="predicted"/>
<gene>
    <name evidence="2" type="ORF">LECACI_7A001824</name>
</gene>
<feature type="region of interest" description="Disordered" evidence="1">
    <location>
        <begin position="64"/>
        <end position="83"/>
    </location>
</feature>